<dbReference type="PROSITE" id="PS51186">
    <property type="entry name" value="GNAT"/>
    <property type="match status" value="1"/>
</dbReference>
<dbReference type="SUPFAM" id="SSF55729">
    <property type="entry name" value="Acyl-CoA N-acyltransferases (Nat)"/>
    <property type="match status" value="1"/>
</dbReference>
<comment type="caution">
    <text evidence="2">The sequence shown here is derived from an EMBL/GenBank/DDBJ whole genome shotgun (WGS) entry which is preliminary data.</text>
</comment>
<dbReference type="InterPro" id="IPR000182">
    <property type="entry name" value="GNAT_dom"/>
</dbReference>
<dbReference type="Pfam" id="PF13673">
    <property type="entry name" value="Acetyltransf_10"/>
    <property type="match status" value="1"/>
</dbReference>
<organism evidence="2 3">
    <name type="scientific">Hymenobacter metallilatus</name>
    <dbReference type="NCBI Taxonomy" id="2493666"/>
    <lineage>
        <taxon>Bacteria</taxon>
        <taxon>Pseudomonadati</taxon>
        <taxon>Bacteroidota</taxon>
        <taxon>Cytophagia</taxon>
        <taxon>Cytophagales</taxon>
        <taxon>Hymenobacteraceae</taxon>
        <taxon>Hymenobacter</taxon>
    </lineage>
</organism>
<dbReference type="PANTHER" id="PTHR43451">
    <property type="entry name" value="ACETYLTRANSFERASE (GNAT) FAMILY PROTEIN"/>
    <property type="match status" value="1"/>
</dbReference>
<dbReference type="InterPro" id="IPR052564">
    <property type="entry name" value="N-acetyltrans/Recomb-assoc"/>
</dbReference>
<keyword evidence="2" id="KW-0808">Transferase</keyword>
<sequence>MLLRRATAADAPRIGQLFYDTITQVNAADYTPAQVAAWRAGWQNLPGWAAKIEQQYFLVAEATPDTLGGFASLASDGYLDFLFVSAAHQRQGIARQLLTALLEQAVRLGLSGVHTDASSTARPFFSHHGFRLKREQELVVRGVRLTNYRMNQLLAPPLRPTT</sequence>
<dbReference type="Gene3D" id="3.40.630.30">
    <property type="match status" value="1"/>
</dbReference>
<dbReference type="Proteomes" id="UP000280066">
    <property type="component" value="Unassembled WGS sequence"/>
</dbReference>
<dbReference type="InterPro" id="IPR016181">
    <property type="entry name" value="Acyl_CoA_acyltransferase"/>
</dbReference>
<dbReference type="PANTHER" id="PTHR43451:SF1">
    <property type="entry name" value="ACETYLTRANSFERASE"/>
    <property type="match status" value="1"/>
</dbReference>
<proteinExistence type="predicted"/>
<accession>A0A428JMM0</accession>
<name>A0A428JMM0_9BACT</name>
<evidence type="ECO:0000313" key="3">
    <source>
        <dbReference type="Proteomes" id="UP000280066"/>
    </source>
</evidence>
<dbReference type="OrthoDB" id="424368at2"/>
<dbReference type="RefSeq" id="WP_125428431.1">
    <property type="nucleotide sequence ID" value="NZ_RWIS01000004.1"/>
</dbReference>
<dbReference type="GO" id="GO:0016747">
    <property type="term" value="F:acyltransferase activity, transferring groups other than amino-acyl groups"/>
    <property type="evidence" value="ECO:0007669"/>
    <property type="project" value="InterPro"/>
</dbReference>
<dbReference type="AlphaFoldDB" id="A0A428JMM0"/>
<feature type="domain" description="N-acetyltransferase" evidence="1">
    <location>
        <begin position="1"/>
        <end position="155"/>
    </location>
</feature>
<evidence type="ECO:0000313" key="2">
    <source>
        <dbReference type="EMBL" id="RSK34527.1"/>
    </source>
</evidence>
<protein>
    <submittedName>
        <fullName evidence="2">GNAT family N-acetyltransferase</fullName>
    </submittedName>
</protein>
<gene>
    <name evidence="2" type="ORF">EI290_07830</name>
</gene>
<dbReference type="EMBL" id="RWIS01000004">
    <property type="protein sequence ID" value="RSK34527.1"/>
    <property type="molecule type" value="Genomic_DNA"/>
</dbReference>
<evidence type="ECO:0000259" key="1">
    <source>
        <dbReference type="PROSITE" id="PS51186"/>
    </source>
</evidence>
<reference evidence="2 3" key="1">
    <citation type="submission" date="2018-12" db="EMBL/GenBank/DDBJ databases">
        <authorList>
            <person name="Feng G."/>
            <person name="Zhu H."/>
        </authorList>
    </citation>
    <scope>NUCLEOTIDE SEQUENCE [LARGE SCALE GENOMIC DNA]</scope>
    <source>
        <strain evidence="2 3">9PBR-2</strain>
    </source>
</reference>
<keyword evidence="3" id="KW-1185">Reference proteome</keyword>
<dbReference type="CDD" id="cd04301">
    <property type="entry name" value="NAT_SF"/>
    <property type="match status" value="1"/>
</dbReference>